<dbReference type="GO" id="GO:0008289">
    <property type="term" value="F:lipid binding"/>
    <property type="evidence" value="ECO:0007669"/>
    <property type="project" value="UniProtKB-KW"/>
</dbReference>
<dbReference type="KEGG" id="faa:HMPREF0389_01363"/>
<organism evidence="2 3">
    <name type="scientific">Filifactor alocis (strain ATCC 35896 / CCUG 47790 / D40 B5)</name>
    <name type="common">Fusobacterium alocis</name>
    <dbReference type="NCBI Taxonomy" id="546269"/>
    <lineage>
        <taxon>Bacteria</taxon>
        <taxon>Bacillati</taxon>
        <taxon>Bacillota</taxon>
        <taxon>Clostridia</taxon>
        <taxon>Peptostreptococcales</taxon>
        <taxon>Filifactoraceae</taxon>
        <taxon>Filifactor</taxon>
    </lineage>
</organism>
<evidence type="ECO:0000313" key="2">
    <source>
        <dbReference type="EMBL" id="EFE27732.2"/>
    </source>
</evidence>
<dbReference type="Gene3D" id="3.40.50.10170">
    <property type="match status" value="1"/>
</dbReference>
<sequence length="292" mass="32472">MRGYKLVNKIAIITDSTTDIYQEDLQKNENIFVVPMHITYNDGREFRDGVDITSSQIIKDLDEFRPKTASPLGENFVKTFKEIKEAGYTHVVGVFLSEGISGTYASAIEFAKLFEEDNFKIQILPTKGVSMIIGHPALEMAKTARETGDFVQTVSLGKQLLQRTCVYFAVESLKYLILGGRISKVEGTIAEMLDIKPIVGVNPEDGTLSSVGKVRGRKRSIKKVLETFKDEIGTQEVDKIFVVHGERMEDAEYLQELFQQEYPNAGTEIHSLSALLTVHTGPGTIGAAIFLK</sequence>
<dbReference type="Pfam" id="PF02645">
    <property type="entry name" value="DegV"/>
    <property type="match status" value="1"/>
</dbReference>
<dbReference type="AlphaFoldDB" id="D6GTC5"/>
<evidence type="ECO:0000313" key="3">
    <source>
        <dbReference type="Proteomes" id="UP000007468"/>
    </source>
</evidence>
<accession>D6GTC5</accession>
<dbReference type="InterPro" id="IPR043168">
    <property type="entry name" value="DegV_C"/>
</dbReference>
<proteinExistence type="predicted"/>
<dbReference type="eggNOG" id="COG1307">
    <property type="taxonomic scope" value="Bacteria"/>
</dbReference>
<keyword evidence="1" id="KW-0446">Lipid-binding</keyword>
<dbReference type="NCBIfam" id="TIGR00762">
    <property type="entry name" value="DegV"/>
    <property type="match status" value="1"/>
</dbReference>
<protein>
    <submittedName>
        <fullName evidence="2">EDD domain protein, DegV family</fullName>
    </submittedName>
</protein>
<dbReference type="OrthoDB" id="9780216at2"/>
<dbReference type="InterPro" id="IPR003797">
    <property type="entry name" value="DegV"/>
</dbReference>
<dbReference type="Gene3D" id="3.30.1180.10">
    <property type="match status" value="1"/>
</dbReference>
<dbReference type="InterPro" id="IPR050270">
    <property type="entry name" value="DegV_domain_contain"/>
</dbReference>
<dbReference type="STRING" id="546269.HMPREF0389_01363"/>
<dbReference type="PANTHER" id="PTHR33434">
    <property type="entry name" value="DEGV DOMAIN-CONTAINING PROTEIN DR_1986-RELATED"/>
    <property type="match status" value="1"/>
</dbReference>
<reference evidence="3" key="1">
    <citation type="submission" date="2010-12" db="EMBL/GenBank/DDBJ databases">
        <title>The genome sequence of Filifactor alocis strain ATCC 35896.</title>
        <authorList>
            <consortium name="The Broad Institute Genome Sequencing Platform"/>
            <person name="Ward D."/>
            <person name="Earl A."/>
            <person name="Feldgarden M."/>
            <person name="Young S.K."/>
            <person name="Gargeya S."/>
            <person name="Zeng Q."/>
            <person name="Alvarado L."/>
            <person name="Berlin A."/>
            <person name="Bochicchio J."/>
            <person name="Chapman S.B."/>
            <person name="Chen Z."/>
            <person name="Freedman E."/>
            <person name="Gellesch M."/>
            <person name="Goldberg J."/>
            <person name="Griggs A."/>
            <person name="Gujja S."/>
            <person name="Heilman E."/>
            <person name="Heiman D."/>
            <person name="Howarth C."/>
            <person name="Mehta T."/>
            <person name="Neiman D."/>
            <person name="Pearson M."/>
            <person name="Roberts A."/>
            <person name="Saif S."/>
            <person name="Shea T."/>
            <person name="Shenoy N."/>
            <person name="Sisk P."/>
            <person name="Stolte C."/>
            <person name="Sykes S."/>
            <person name="White J."/>
            <person name="Yandava C."/>
            <person name="Izard J."/>
            <person name="Blanton J.M."/>
            <person name="Baranova O.V."/>
            <person name="Tanner A.C."/>
            <person name="Dewhirst F.E."/>
            <person name="Haas B."/>
            <person name="Nusbaum C."/>
            <person name="Birren B."/>
        </authorList>
    </citation>
    <scope>NUCLEOTIDE SEQUENCE [LARGE SCALE GENOMIC DNA]</scope>
    <source>
        <strain evidence="3">ATCC 35896 / D40 B5</strain>
    </source>
</reference>
<gene>
    <name evidence="2" type="ordered locus">HMPREF0389_01363</name>
</gene>
<dbReference type="Proteomes" id="UP000007468">
    <property type="component" value="Chromosome"/>
</dbReference>
<name>D6GTC5_FILAD</name>
<evidence type="ECO:0000256" key="1">
    <source>
        <dbReference type="ARBA" id="ARBA00023121"/>
    </source>
</evidence>
<dbReference type="PANTHER" id="PTHR33434:SF2">
    <property type="entry name" value="FATTY ACID-BINDING PROTEIN TM_1468"/>
    <property type="match status" value="1"/>
</dbReference>
<dbReference type="HOGENOM" id="CLU_048251_4_3_9"/>
<keyword evidence="3" id="KW-1185">Reference proteome</keyword>
<dbReference type="EMBL" id="CP002390">
    <property type="protein sequence ID" value="EFE27732.2"/>
    <property type="molecule type" value="Genomic_DNA"/>
</dbReference>
<dbReference type="PROSITE" id="PS51482">
    <property type="entry name" value="DEGV"/>
    <property type="match status" value="1"/>
</dbReference>
<dbReference type="SUPFAM" id="SSF82549">
    <property type="entry name" value="DAK1/DegV-like"/>
    <property type="match status" value="1"/>
</dbReference>